<dbReference type="Proteomes" id="UP000653578">
    <property type="component" value="Unassembled WGS sequence"/>
</dbReference>
<reference evidence="1 2" key="1">
    <citation type="submission" date="2019-10" db="EMBL/GenBank/DDBJ databases">
        <title>Description of Paenibacillus humi sp. nov.</title>
        <authorList>
            <person name="Carlier A."/>
            <person name="Qi S."/>
        </authorList>
    </citation>
    <scope>NUCLEOTIDE SEQUENCE [LARGE SCALE GENOMIC DNA]</scope>
    <source>
        <strain evidence="1 2">LMG 31461</strain>
    </source>
</reference>
<name>A0ABX1XLK5_9BACL</name>
<keyword evidence="2" id="KW-1185">Reference proteome</keyword>
<protein>
    <submittedName>
        <fullName evidence="1">Uncharacterized protein</fullName>
    </submittedName>
</protein>
<organism evidence="1 2">
    <name type="scientific">Paenibacillus plantarum</name>
    <dbReference type="NCBI Taxonomy" id="2654975"/>
    <lineage>
        <taxon>Bacteria</taxon>
        <taxon>Bacillati</taxon>
        <taxon>Bacillota</taxon>
        <taxon>Bacilli</taxon>
        <taxon>Bacillales</taxon>
        <taxon>Paenibacillaceae</taxon>
        <taxon>Paenibacillus</taxon>
    </lineage>
</organism>
<dbReference type="EMBL" id="WHNY01000092">
    <property type="protein sequence ID" value="NOU69435.1"/>
    <property type="molecule type" value="Genomic_DNA"/>
</dbReference>
<comment type="caution">
    <text evidence="1">The sequence shown here is derived from an EMBL/GenBank/DDBJ whole genome shotgun (WGS) entry which is preliminary data.</text>
</comment>
<sequence length="65" mass="6839">MFKPARLPLAPMWGRAAGATKFGFDTHQAAAMAASCAVMIVTAAGADRDTAIIFGFRCQLQVTHA</sequence>
<proteinExistence type="predicted"/>
<accession>A0ABX1XLK5</accession>
<gene>
    <name evidence="1" type="ORF">GC096_36065</name>
</gene>
<evidence type="ECO:0000313" key="1">
    <source>
        <dbReference type="EMBL" id="NOU69435.1"/>
    </source>
</evidence>
<evidence type="ECO:0000313" key="2">
    <source>
        <dbReference type="Proteomes" id="UP000653578"/>
    </source>
</evidence>